<dbReference type="AlphaFoldDB" id="A0A4Y2DTE3"/>
<organism evidence="1 2">
    <name type="scientific">Araneus ventricosus</name>
    <name type="common">Orbweaver spider</name>
    <name type="synonym">Epeira ventricosa</name>
    <dbReference type="NCBI Taxonomy" id="182803"/>
    <lineage>
        <taxon>Eukaryota</taxon>
        <taxon>Metazoa</taxon>
        <taxon>Ecdysozoa</taxon>
        <taxon>Arthropoda</taxon>
        <taxon>Chelicerata</taxon>
        <taxon>Arachnida</taxon>
        <taxon>Araneae</taxon>
        <taxon>Araneomorphae</taxon>
        <taxon>Entelegynae</taxon>
        <taxon>Araneoidea</taxon>
        <taxon>Araneidae</taxon>
        <taxon>Araneus</taxon>
    </lineage>
</organism>
<dbReference type="Proteomes" id="UP000499080">
    <property type="component" value="Unassembled WGS sequence"/>
</dbReference>
<sequence length="108" mass="12498">MVRFRFRNPFFSSNSSVSFSVRRRVSHGESFGEAIRRLWRENSHLFGKPEEPSSMRLFDLFTESEKKKSKSAKEGKLTLERLFILSSSGRALSGHLNKKQRISDSKSN</sequence>
<evidence type="ECO:0000313" key="2">
    <source>
        <dbReference type="Proteomes" id="UP000499080"/>
    </source>
</evidence>
<dbReference type="EMBL" id="BGPR01000437">
    <property type="protein sequence ID" value="GBM20120.1"/>
    <property type="molecule type" value="Genomic_DNA"/>
</dbReference>
<reference evidence="1 2" key="1">
    <citation type="journal article" date="2019" name="Sci. Rep.">
        <title>Orb-weaving spider Araneus ventricosus genome elucidates the spidroin gene catalogue.</title>
        <authorList>
            <person name="Kono N."/>
            <person name="Nakamura H."/>
            <person name="Ohtoshi R."/>
            <person name="Moran D.A.P."/>
            <person name="Shinohara A."/>
            <person name="Yoshida Y."/>
            <person name="Fujiwara M."/>
            <person name="Mori M."/>
            <person name="Tomita M."/>
            <person name="Arakawa K."/>
        </authorList>
    </citation>
    <scope>NUCLEOTIDE SEQUENCE [LARGE SCALE GENOMIC DNA]</scope>
</reference>
<comment type="caution">
    <text evidence="1">The sequence shown here is derived from an EMBL/GenBank/DDBJ whole genome shotgun (WGS) entry which is preliminary data.</text>
</comment>
<keyword evidence="2" id="KW-1185">Reference proteome</keyword>
<protein>
    <submittedName>
        <fullName evidence="1">Uncharacterized protein</fullName>
    </submittedName>
</protein>
<accession>A0A4Y2DTE3</accession>
<name>A0A4Y2DTE3_ARAVE</name>
<evidence type="ECO:0000313" key="1">
    <source>
        <dbReference type="EMBL" id="GBM20120.1"/>
    </source>
</evidence>
<proteinExistence type="predicted"/>
<gene>
    <name evidence="1" type="ORF">AVEN_81098_1</name>
</gene>